<feature type="region of interest" description="Disordered" evidence="4">
    <location>
        <begin position="168"/>
        <end position="190"/>
    </location>
</feature>
<evidence type="ECO:0000256" key="3">
    <source>
        <dbReference type="ARBA" id="ARBA00022840"/>
    </source>
</evidence>
<dbReference type="Proteomes" id="UP001215151">
    <property type="component" value="Unassembled WGS sequence"/>
</dbReference>
<protein>
    <recommendedName>
        <fullName evidence="7">AFG1-like ATPase-domain-containing protein</fullName>
    </recommendedName>
</protein>
<reference evidence="5" key="1">
    <citation type="submission" date="2022-11" db="EMBL/GenBank/DDBJ databases">
        <title>Genome Sequence of Cubamyces cubensis.</title>
        <authorList>
            <person name="Buettner E."/>
        </authorList>
    </citation>
    <scope>NUCLEOTIDE SEQUENCE</scope>
    <source>
        <strain evidence="5">MPL-01</strain>
    </source>
</reference>
<dbReference type="NCBIfam" id="NF040713">
    <property type="entry name" value="ZapE"/>
    <property type="match status" value="1"/>
</dbReference>
<dbReference type="InterPro" id="IPR027417">
    <property type="entry name" value="P-loop_NTPase"/>
</dbReference>
<keyword evidence="6" id="KW-1185">Reference proteome</keyword>
<dbReference type="AlphaFoldDB" id="A0AAD7THE8"/>
<evidence type="ECO:0000313" key="6">
    <source>
        <dbReference type="Proteomes" id="UP001215151"/>
    </source>
</evidence>
<dbReference type="GO" id="GO:0005739">
    <property type="term" value="C:mitochondrion"/>
    <property type="evidence" value="ECO:0007669"/>
    <property type="project" value="TreeGrafter"/>
</dbReference>
<sequence>MGPSPRDITSWHTRAAFGRNRLLHDGCATGPVSVAALLGQVLALSPTVLLRSSLAKCPECKRELCICRVLGSHPQSPNTLKHRALGTKRHVAGPRTTSRLSDIAANRIGLPAQIDLLDRYRGLVALGRIKEDDEQIRVIMKLRRLHKELEGYAPPAVLARHLNQTHAVSAAGSESDESGPWWAASEPIQPPETSRGLIRVRTHAEEIDALTTPKGLLITGPPGSGKSFLIDLWFSTLPTPFKARKHYNELVLEIYRAVWEETRRRMATLYASNSSPESQVEEPSKPWNKLIRDQWRQLLKTGSLPSRWARRTDMSFSLSRTSIEPSIAYAVAQRLILRHWLLVFDEIQLLDVSSATLLADVLSWFWRMGGIIVGSSNKVPDDLYKNGVQRERLEPFVEALKARCPVILMRSDRDWRAIRGSEGQRSWYTREDASDFEMKLRDVVGASGDPSSGEHVVFGRKIKVPWEVGDACKFSFAELCDESLGPADYITLASRYRTFIITDIPVLKLSAKNQARRFISLIDALYEARCRIICLAEAAPERLFFPDAPLDSEVASTHTTGDRSVEDVDVMMAEAVGETQEVYRPNVASYDAPNMERERTPSTPLALDKLSIFSGKDEQFAFKRALSRLLEMTSESYARDEQWAPLPPSSRKWESSSTSHQPSATVKPTPSQPTDPVHNTNSDFAEEASAYSSSHAHATDRPPAPRLSADHIWGVREDWGPRARAWGRGASAYSTRDPPLDDGSLDAPSVGPDARHRESSMGDTMAAFTGGSGDAKLRRGRREGGDGTS</sequence>
<feature type="region of interest" description="Disordered" evidence="4">
    <location>
        <begin position="730"/>
        <end position="789"/>
    </location>
</feature>
<evidence type="ECO:0008006" key="7">
    <source>
        <dbReference type="Google" id="ProtNLM"/>
    </source>
</evidence>
<keyword evidence="2" id="KW-0547">Nucleotide-binding</keyword>
<dbReference type="Pfam" id="PF03969">
    <property type="entry name" value="AFG1_ATPase"/>
    <property type="match status" value="1"/>
</dbReference>
<organism evidence="5 6">
    <name type="scientific">Trametes cubensis</name>
    <dbReference type="NCBI Taxonomy" id="1111947"/>
    <lineage>
        <taxon>Eukaryota</taxon>
        <taxon>Fungi</taxon>
        <taxon>Dikarya</taxon>
        <taxon>Basidiomycota</taxon>
        <taxon>Agaricomycotina</taxon>
        <taxon>Agaricomycetes</taxon>
        <taxon>Polyporales</taxon>
        <taxon>Polyporaceae</taxon>
        <taxon>Trametes</taxon>
    </lineage>
</organism>
<proteinExistence type="inferred from homology"/>
<evidence type="ECO:0000313" key="5">
    <source>
        <dbReference type="EMBL" id="KAJ8457496.1"/>
    </source>
</evidence>
<evidence type="ECO:0000256" key="1">
    <source>
        <dbReference type="ARBA" id="ARBA00010322"/>
    </source>
</evidence>
<feature type="compositionally biased region" description="Low complexity" evidence="4">
    <location>
        <begin position="687"/>
        <end position="696"/>
    </location>
</feature>
<evidence type="ECO:0000256" key="4">
    <source>
        <dbReference type="SAM" id="MobiDB-lite"/>
    </source>
</evidence>
<dbReference type="SUPFAM" id="SSF52540">
    <property type="entry name" value="P-loop containing nucleoside triphosphate hydrolases"/>
    <property type="match status" value="1"/>
</dbReference>
<gene>
    <name evidence="5" type="ORF">ONZ51_g11494</name>
</gene>
<keyword evidence="3" id="KW-0067">ATP-binding</keyword>
<evidence type="ECO:0000256" key="2">
    <source>
        <dbReference type="ARBA" id="ARBA00022741"/>
    </source>
</evidence>
<dbReference type="Gene3D" id="3.40.50.300">
    <property type="entry name" value="P-loop containing nucleotide triphosphate hydrolases"/>
    <property type="match status" value="1"/>
</dbReference>
<dbReference type="GO" id="GO:0016887">
    <property type="term" value="F:ATP hydrolysis activity"/>
    <property type="evidence" value="ECO:0007669"/>
    <property type="project" value="InterPro"/>
</dbReference>
<accession>A0AAD7THE8</accession>
<dbReference type="PANTHER" id="PTHR12169:SF2">
    <property type="entry name" value="AFG1P"/>
    <property type="match status" value="1"/>
</dbReference>
<comment type="caution">
    <text evidence="5">The sequence shown here is derived from an EMBL/GenBank/DDBJ whole genome shotgun (WGS) entry which is preliminary data.</text>
</comment>
<dbReference type="InterPro" id="IPR005654">
    <property type="entry name" value="ATPase_AFG1-like"/>
</dbReference>
<dbReference type="GO" id="GO:0005524">
    <property type="term" value="F:ATP binding"/>
    <property type="evidence" value="ECO:0007669"/>
    <property type="project" value="UniProtKB-KW"/>
</dbReference>
<feature type="region of interest" description="Disordered" evidence="4">
    <location>
        <begin position="637"/>
        <end position="708"/>
    </location>
</feature>
<name>A0AAD7THE8_9APHY</name>
<feature type="compositionally biased region" description="Polar residues" evidence="4">
    <location>
        <begin position="655"/>
        <end position="683"/>
    </location>
</feature>
<dbReference type="EMBL" id="JAPEVG010000555">
    <property type="protein sequence ID" value="KAJ8457496.1"/>
    <property type="molecule type" value="Genomic_DNA"/>
</dbReference>
<comment type="similarity">
    <text evidence="1">Belongs to the AFG1 ATPase family.</text>
</comment>
<dbReference type="PANTHER" id="PTHR12169">
    <property type="entry name" value="ATPASE N2B"/>
    <property type="match status" value="1"/>
</dbReference>